<keyword evidence="2 8" id="KW-0132">Cell division</keyword>
<proteinExistence type="predicted"/>
<keyword evidence="7" id="KW-0175">Coiled coil</keyword>
<dbReference type="PANTHER" id="PTHR37485">
    <property type="entry name" value="CELL DIVISION PROTEIN FTSB"/>
    <property type="match status" value="1"/>
</dbReference>
<dbReference type="Proteomes" id="UP000198817">
    <property type="component" value="Unassembled WGS sequence"/>
</dbReference>
<dbReference type="STRING" id="155865.SAMN05216515_12319"/>
<evidence type="ECO:0000256" key="4">
    <source>
        <dbReference type="ARBA" id="ARBA00022989"/>
    </source>
</evidence>
<name>A0A1I7HT60_9FIRM</name>
<dbReference type="PANTHER" id="PTHR37485:SF1">
    <property type="entry name" value="CELL DIVISION PROTEIN FTSB"/>
    <property type="match status" value="1"/>
</dbReference>
<gene>
    <name evidence="8" type="ORF">SAMN05216508_12320</name>
</gene>
<evidence type="ECO:0000313" key="8">
    <source>
        <dbReference type="EMBL" id="SFU63749.1"/>
    </source>
</evidence>
<evidence type="ECO:0000256" key="5">
    <source>
        <dbReference type="ARBA" id="ARBA00023136"/>
    </source>
</evidence>
<evidence type="ECO:0000256" key="6">
    <source>
        <dbReference type="ARBA" id="ARBA00023306"/>
    </source>
</evidence>
<sequence>MRMDTIRIVLIVLVLIIVFTVATSIRTIVKLKAEQAELKKQNLALRKQKAELQNEFRNVNNRNYIEEQARIQLNMIKPGEVLYILKDDRKNNKKAGENQQN</sequence>
<dbReference type="EMBL" id="FPBT01000023">
    <property type="protein sequence ID" value="SFU63749.1"/>
    <property type="molecule type" value="Genomic_DNA"/>
</dbReference>
<evidence type="ECO:0000256" key="7">
    <source>
        <dbReference type="SAM" id="Coils"/>
    </source>
</evidence>
<keyword evidence="6" id="KW-0131">Cell cycle</keyword>
<dbReference type="GO" id="GO:0043093">
    <property type="term" value="P:FtsZ-dependent cytokinesis"/>
    <property type="evidence" value="ECO:0007669"/>
    <property type="project" value="TreeGrafter"/>
</dbReference>
<reference evidence="8 9" key="1">
    <citation type="submission" date="2016-10" db="EMBL/GenBank/DDBJ databases">
        <authorList>
            <person name="de Groot N.N."/>
        </authorList>
    </citation>
    <scope>NUCLEOTIDE SEQUENCE [LARGE SCALE GENOMIC DNA]</scope>
    <source>
        <strain evidence="8 9">KHGC13</strain>
    </source>
</reference>
<keyword evidence="5" id="KW-0472">Membrane</keyword>
<protein>
    <submittedName>
        <fullName evidence="8">Cell division protein DivIC</fullName>
    </submittedName>
</protein>
<dbReference type="AlphaFoldDB" id="A0A1I7HT60"/>
<keyword evidence="3" id="KW-0812">Transmembrane</keyword>
<keyword evidence="1" id="KW-1003">Cell membrane</keyword>
<evidence type="ECO:0000256" key="1">
    <source>
        <dbReference type="ARBA" id="ARBA00022475"/>
    </source>
</evidence>
<dbReference type="Pfam" id="PF04977">
    <property type="entry name" value="DivIC"/>
    <property type="match status" value="1"/>
</dbReference>
<organism evidence="8 9">
    <name type="scientific">Eubacterium pyruvativorans</name>
    <dbReference type="NCBI Taxonomy" id="155865"/>
    <lineage>
        <taxon>Bacteria</taxon>
        <taxon>Bacillati</taxon>
        <taxon>Bacillota</taxon>
        <taxon>Clostridia</taxon>
        <taxon>Eubacteriales</taxon>
        <taxon>Eubacteriaceae</taxon>
        <taxon>Eubacterium</taxon>
    </lineage>
</organism>
<dbReference type="InterPro" id="IPR023081">
    <property type="entry name" value="Cell_div_FtsB"/>
</dbReference>
<dbReference type="InterPro" id="IPR007060">
    <property type="entry name" value="FtsL/DivIC"/>
</dbReference>
<keyword evidence="9" id="KW-1185">Reference proteome</keyword>
<accession>A0A1I7HT60</accession>
<keyword evidence="4" id="KW-1133">Transmembrane helix</keyword>
<feature type="coiled-coil region" evidence="7">
    <location>
        <begin position="28"/>
        <end position="62"/>
    </location>
</feature>
<evidence type="ECO:0000256" key="2">
    <source>
        <dbReference type="ARBA" id="ARBA00022618"/>
    </source>
</evidence>
<dbReference type="GO" id="GO:0030428">
    <property type="term" value="C:cell septum"/>
    <property type="evidence" value="ECO:0007669"/>
    <property type="project" value="TreeGrafter"/>
</dbReference>
<evidence type="ECO:0000313" key="9">
    <source>
        <dbReference type="Proteomes" id="UP000198817"/>
    </source>
</evidence>
<evidence type="ECO:0000256" key="3">
    <source>
        <dbReference type="ARBA" id="ARBA00022692"/>
    </source>
</evidence>